<accession>A0A9Q3DA62</accession>
<proteinExistence type="predicted"/>
<name>A0A9Q3DA62_9BASI</name>
<reference evidence="1" key="1">
    <citation type="submission" date="2021-03" db="EMBL/GenBank/DDBJ databases">
        <title>Draft genome sequence of rust myrtle Austropuccinia psidii MF-1, a brazilian biotype.</title>
        <authorList>
            <person name="Quecine M.C."/>
            <person name="Pachon D.M.R."/>
            <person name="Bonatelli M.L."/>
            <person name="Correr F.H."/>
            <person name="Franceschini L.M."/>
            <person name="Leite T.F."/>
            <person name="Margarido G.R.A."/>
            <person name="Almeida C.A."/>
            <person name="Ferrarezi J.A."/>
            <person name="Labate C.A."/>
        </authorList>
    </citation>
    <scope>NUCLEOTIDE SEQUENCE</scope>
    <source>
        <strain evidence="1">MF-1</strain>
    </source>
</reference>
<gene>
    <name evidence="1" type="ORF">O181_036813</name>
</gene>
<protein>
    <submittedName>
        <fullName evidence="1">Uncharacterized protein</fullName>
    </submittedName>
</protein>
<evidence type="ECO:0000313" key="1">
    <source>
        <dbReference type="EMBL" id="MBW0497098.1"/>
    </source>
</evidence>
<comment type="caution">
    <text evidence="1">The sequence shown here is derived from an EMBL/GenBank/DDBJ whole genome shotgun (WGS) entry which is preliminary data.</text>
</comment>
<keyword evidence="2" id="KW-1185">Reference proteome</keyword>
<dbReference type="EMBL" id="AVOT02013997">
    <property type="protein sequence ID" value="MBW0497098.1"/>
    <property type="molecule type" value="Genomic_DNA"/>
</dbReference>
<dbReference type="AlphaFoldDB" id="A0A9Q3DA62"/>
<dbReference type="OrthoDB" id="2499587at2759"/>
<dbReference type="Proteomes" id="UP000765509">
    <property type="component" value="Unassembled WGS sequence"/>
</dbReference>
<organism evidence="1 2">
    <name type="scientific">Austropuccinia psidii MF-1</name>
    <dbReference type="NCBI Taxonomy" id="1389203"/>
    <lineage>
        <taxon>Eukaryota</taxon>
        <taxon>Fungi</taxon>
        <taxon>Dikarya</taxon>
        <taxon>Basidiomycota</taxon>
        <taxon>Pucciniomycotina</taxon>
        <taxon>Pucciniomycetes</taxon>
        <taxon>Pucciniales</taxon>
        <taxon>Sphaerophragmiaceae</taxon>
        <taxon>Austropuccinia</taxon>
    </lineage>
</organism>
<evidence type="ECO:0000313" key="2">
    <source>
        <dbReference type="Proteomes" id="UP000765509"/>
    </source>
</evidence>
<sequence length="340" mass="38001">MPMRVVKWWVVSPRGEFATKSTNGVAASDKEMASIAKSNPSRYLRILRAQPIRSFSSIGSRSPHSKPNHHPNLNFNIRNLFSVIPASSSSRLPTNPLKINHRSMSSDLQARQETLGALNQLGIKLQWDSNYQAAIPQGLSQATDFKIPEQQDQFLKKLVDESTSISFENLMSSLVAGPDNESDEPVDVPIYLGNPSIAHSVENNQVDKLKHWILESLGIPLNQTIIAREELSISPKNQSVNTLQSNSTAWALKRLTESSTFQSKSNQLSTSSTNPSQFEILNSLFNQLQPRWNFEIEIQSKIVCCLIGQVKLSSNSSRLEQDHNTLSDDWMGLISYRIAT</sequence>